<dbReference type="PANTHER" id="PTHR42210">
    <property type="entry name" value="DNA POLYMERASE II LARGE SUBUNIT"/>
    <property type="match status" value="1"/>
</dbReference>
<dbReference type="PANTHER" id="PTHR42210:SF1">
    <property type="entry name" value="DNA POLYMERASE II LARGE SUBUNIT"/>
    <property type="match status" value="1"/>
</dbReference>
<comment type="subunit">
    <text evidence="2 14">Heterodimer of a large subunit and a small subunit.</text>
</comment>
<evidence type="ECO:0000259" key="15">
    <source>
        <dbReference type="Pfam" id="PF03833"/>
    </source>
</evidence>
<feature type="domain" description="DNA polymerase II large subunit DP2 N-terminal" evidence="15">
    <location>
        <begin position="11"/>
        <end position="274"/>
    </location>
</feature>
<evidence type="ECO:0000256" key="8">
    <source>
        <dbReference type="ARBA" id="ARBA00022839"/>
    </source>
</evidence>
<dbReference type="HAMAP" id="MF_00324">
    <property type="entry name" value="DNApol_II_L_arch"/>
    <property type="match status" value="1"/>
</dbReference>
<dbReference type="GeneID" id="95968391"/>
<dbReference type="GO" id="GO:0003887">
    <property type="term" value="F:DNA-directed DNA polymerase activity"/>
    <property type="evidence" value="ECO:0007669"/>
    <property type="project" value="UniProtKB-UniRule"/>
</dbReference>
<protein>
    <recommendedName>
        <fullName evidence="14">DNA polymerase II large subunit</fullName>
        <shortName evidence="14">Pol II</shortName>
        <ecNumber evidence="14">2.7.7.7</ecNumber>
    </recommendedName>
    <alternativeName>
        <fullName evidence="14">Exodeoxyribonuclease large subunit</fullName>
        <ecNumber evidence="14">3.1.11.1</ecNumber>
    </alternativeName>
</protein>
<evidence type="ECO:0000256" key="2">
    <source>
        <dbReference type="ARBA" id="ARBA00011315"/>
    </source>
</evidence>
<comment type="catalytic activity">
    <reaction evidence="14">
        <text>Exonucleolytic cleavage in the 3'- to 5'-direction to yield nucleoside 5'-phosphates.</text>
        <dbReference type="EC" id="3.1.11.1"/>
    </reaction>
</comment>
<dbReference type="Pfam" id="PF24844">
    <property type="entry name" value="PolC_DP2_central"/>
    <property type="match status" value="1"/>
</dbReference>
<keyword evidence="8 14" id="KW-0269">Exonuclease</keyword>
<keyword evidence="19" id="KW-1185">Reference proteome</keyword>
<reference evidence="18 19" key="1">
    <citation type="submission" date="2023-09" db="EMBL/GenBank/DDBJ databases">
        <authorList>
            <person name="Golyshina O.V."/>
            <person name="Lunev E.A."/>
            <person name="Bargiela R."/>
            <person name="Gaines M.C."/>
            <person name="Daum B."/>
            <person name="Bale N.J."/>
            <person name="Koenen M."/>
            <person name="Sinninghe Damst J.S."/>
            <person name="Yakimov M."/>
            <person name="Golyshin P.N."/>
        </authorList>
    </citation>
    <scope>NUCLEOTIDE SEQUENCE [LARGE SCALE GENOMIC DNA]</scope>
    <source>
        <strain evidence="18 19">M1</strain>
    </source>
</reference>
<keyword evidence="10 14" id="KW-0238">DNA-binding</keyword>
<comment type="catalytic activity">
    <reaction evidence="13 14">
        <text>DNA(n) + a 2'-deoxyribonucleoside 5'-triphosphate = DNA(n+1) + diphosphate</text>
        <dbReference type="Rhea" id="RHEA:22508"/>
        <dbReference type="Rhea" id="RHEA-COMP:17339"/>
        <dbReference type="Rhea" id="RHEA-COMP:17340"/>
        <dbReference type="ChEBI" id="CHEBI:33019"/>
        <dbReference type="ChEBI" id="CHEBI:61560"/>
        <dbReference type="ChEBI" id="CHEBI:173112"/>
        <dbReference type="EC" id="2.7.7.7"/>
    </reaction>
</comment>
<dbReference type="RefSeq" id="WP_393971377.1">
    <property type="nucleotide sequence ID" value="NZ_CP133772.1"/>
</dbReference>
<evidence type="ECO:0000256" key="14">
    <source>
        <dbReference type="HAMAP-Rule" id="MF_00324"/>
    </source>
</evidence>
<dbReference type="KEGG" id="omr:OXIME_001653"/>
<dbReference type="InterPro" id="IPR016033">
    <property type="entry name" value="PolC_DP2_N"/>
</dbReference>
<evidence type="ECO:0000256" key="5">
    <source>
        <dbReference type="ARBA" id="ARBA00022705"/>
    </source>
</evidence>
<keyword evidence="6 14" id="KW-0540">Nuclease</keyword>
<evidence type="ECO:0000256" key="9">
    <source>
        <dbReference type="ARBA" id="ARBA00022932"/>
    </source>
</evidence>
<dbReference type="NCBIfam" id="TIGR00354">
    <property type="entry name" value="polC"/>
    <property type="match status" value="1"/>
</dbReference>
<dbReference type="PIRSF" id="PIRSF016275">
    <property type="entry name" value="PolC_DP2"/>
    <property type="match status" value="1"/>
</dbReference>
<evidence type="ECO:0000256" key="10">
    <source>
        <dbReference type="ARBA" id="ARBA00023125"/>
    </source>
</evidence>
<dbReference type="Pfam" id="PF03833">
    <property type="entry name" value="PolC_DP2_N"/>
    <property type="match status" value="1"/>
</dbReference>
<evidence type="ECO:0000256" key="3">
    <source>
        <dbReference type="ARBA" id="ARBA00022679"/>
    </source>
</evidence>
<dbReference type="GO" id="GO:0006308">
    <property type="term" value="P:DNA catabolic process"/>
    <property type="evidence" value="ECO:0007669"/>
    <property type="project" value="UniProtKB-UniRule"/>
</dbReference>
<keyword evidence="4 14" id="KW-0548">Nucleotidyltransferase</keyword>
<dbReference type="Proteomes" id="UP001451606">
    <property type="component" value="Chromosome"/>
</dbReference>
<dbReference type="EC" id="3.1.11.1" evidence="14"/>
<evidence type="ECO:0000313" key="18">
    <source>
        <dbReference type="EMBL" id="WYY01057.1"/>
    </source>
</evidence>
<evidence type="ECO:0000313" key="19">
    <source>
        <dbReference type="Proteomes" id="UP001451606"/>
    </source>
</evidence>
<evidence type="ECO:0000256" key="11">
    <source>
        <dbReference type="ARBA" id="ARBA00023268"/>
    </source>
</evidence>
<evidence type="ECO:0000259" key="17">
    <source>
        <dbReference type="Pfam" id="PF24846"/>
    </source>
</evidence>
<gene>
    <name evidence="14" type="primary">polC</name>
    <name evidence="18" type="ORF">OXIME_001653</name>
</gene>
<keyword evidence="7 14" id="KW-0378">Hydrolase</keyword>
<keyword evidence="3 14" id="KW-0808">Transferase</keyword>
<dbReference type="AlphaFoldDB" id="A0AAX4NJD7"/>
<dbReference type="GO" id="GO:0003677">
    <property type="term" value="F:DNA binding"/>
    <property type="evidence" value="ECO:0007669"/>
    <property type="project" value="UniProtKB-UniRule"/>
</dbReference>
<evidence type="ECO:0000256" key="12">
    <source>
        <dbReference type="ARBA" id="ARBA00025068"/>
    </source>
</evidence>
<evidence type="ECO:0000256" key="7">
    <source>
        <dbReference type="ARBA" id="ARBA00022801"/>
    </source>
</evidence>
<accession>A0AAX4NJD7</accession>
<keyword evidence="5 14" id="KW-0235">DNA replication</keyword>
<dbReference type="GO" id="GO:0006261">
    <property type="term" value="P:DNA-templated DNA replication"/>
    <property type="evidence" value="ECO:0007669"/>
    <property type="project" value="UniProtKB-UniRule"/>
</dbReference>
<dbReference type="Pfam" id="PF24846">
    <property type="entry name" value="PolC_DP2_cat"/>
    <property type="match status" value="1"/>
</dbReference>
<dbReference type="InterPro" id="IPR004475">
    <property type="entry name" value="PolC_DP2"/>
</dbReference>
<dbReference type="InterPro" id="IPR056171">
    <property type="entry name" value="PolC_DP2_central_dom"/>
</dbReference>
<comment type="function">
    <text evidence="12 14">Possesses two activities: a DNA synthesis (polymerase) and an exonucleolytic activity that degrades single-stranded DNA in the 3'- to 5'-direction. Has a template-primer preference which is characteristic of a replicative DNA polymerase.</text>
</comment>
<organism evidence="18 19">
    <name type="scientific">Oxyplasma meridianum</name>
    <dbReference type="NCBI Taxonomy" id="3073602"/>
    <lineage>
        <taxon>Archaea</taxon>
        <taxon>Methanobacteriati</taxon>
        <taxon>Thermoplasmatota</taxon>
        <taxon>Thermoplasmata</taxon>
        <taxon>Thermoplasmatales</taxon>
        <taxon>Thermoplasmataceae</taxon>
        <taxon>Oxyplasma</taxon>
    </lineage>
</organism>
<evidence type="ECO:0000256" key="6">
    <source>
        <dbReference type="ARBA" id="ARBA00022722"/>
    </source>
</evidence>
<dbReference type="EMBL" id="CP133772">
    <property type="protein sequence ID" value="WYY01057.1"/>
    <property type="molecule type" value="Genomic_DNA"/>
</dbReference>
<keyword evidence="9 14" id="KW-0239">DNA-directed DNA polymerase</keyword>
<name>A0AAX4NJD7_9ARCH</name>
<dbReference type="EC" id="2.7.7.7" evidence="14"/>
<sequence>MTEHESFRTAYDKIIRESVESCYSVAKRVRALGKDVRDDVEMPLASDMADRIEELIGIRGIADEIRKQSADHTREEVSISISRLVAKTYASQGLKMAVDKAVRVGLAILTEGILVAPLEGIADISIDSNDDGSSYVSVSYSGPIRGAGGTAQALSVLIADIVRRDLGIGSYRATDEEVERYIEEVQSYNRLKHLQYFPSPEEIRTVIINSPVCIDGEGSEEEEISGHRDMKRVKTNRIRGGMCLVLCEGLIQKSKKILKHTAALGINDWNFLAKKEPEISETQVNVKKSSDKYLKDMVAGRPVFSHPGAKGGFRIRYGRSRVSGLAAASMNPSTMYILGKFIAIGCQLKMEAPGKAAAITPCDSVEGPTVMLENGDHIRVDDLEKAKEIYDQIVEITDVGEILISFGDFLENNHVLEKPSYTSEWWKLNAREFKNLEKYQFQVPGETEAWAISRKYPVPLYPEYDLIWNDISMDEFKNLRSRIMASAWDGCHILINPEESIKKSLIKINCQFSASGSSIIPKYSLSLLRSMGLDIHDNQVVEITPYTEYSTPLEAVNSLSGIIIKDRAPTRIGSRMGRPEKAGDRKMKPTVHVLFPIENYGDARRSIVNAGRKSDERGIEIEAAVRECLSCGLETPHPLCPKCGSRTQSENRTGKMRVDLSEMIDRAERRTGISVTSLKELKGVKKLMSKDKVSEPLEKGLFRAKHGVSTNKDGTCRYDLTDIPITHFRKDEIGISSMKLVQLGYEDKEINEIQPQDIIIPKDAAKYLLKVSQYVDDMLINYYNTEPFYLCEKETDLIGQLVIGLAPHTSGGIVGRIIGFSDVNGCYAHPFFHAAKRRNCDGDEDSIMLLMDGLINFSKDYLPSTRGGLMDAPLVLTVRLNPDEVDKEALNVDTLWEYPLEFYKAAEKNEMPSKLEGIMRTMKILIQETGSFRGTGYSRETTDISRGIKTSSYKTILSMQDKIEQQLGLAKKIRAVDENDVAARVLSSHFLPDMYGNFRGFFSQEFRCTKCNAKYRRVPLSGKCFRCGNSSINLTIHKGSIIKYMDETLKISHEFNLPWYLGMRIENIINTITQTFNIDKKEEDKGLEDYQEIEA</sequence>
<dbReference type="InterPro" id="IPR056172">
    <property type="entry name" value="PolC_DP2_cat_dom"/>
</dbReference>
<feature type="domain" description="DNA polymerase II large subunit DP2 central" evidence="16">
    <location>
        <begin position="282"/>
        <end position="660"/>
    </location>
</feature>
<evidence type="ECO:0000256" key="1">
    <source>
        <dbReference type="ARBA" id="ARBA00011053"/>
    </source>
</evidence>
<comment type="similarity">
    <text evidence="1 14">Belongs to the archaeal DNA polymerase II family.</text>
</comment>
<keyword evidence="11 14" id="KW-0511">Multifunctional enzyme</keyword>
<feature type="domain" description="DNA polymerase II large subunit DP2 catalytic" evidence="17">
    <location>
        <begin position="677"/>
        <end position="962"/>
    </location>
</feature>
<dbReference type="GO" id="GO:0008310">
    <property type="term" value="F:single-stranded DNA 3'-5' DNA exonuclease activity"/>
    <property type="evidence" value="ECO:0007669"/>
    <property type="project" value="UniProtKB-EC"/>
</dbReference>
<dbReference type="NCBIfam" id="NF003103">
    <property type="entry name" value="PRK04023.1"/>
    <property type="match status" value="1"/>
</dbReference>
<evidence type="ECO:0000259" key="16">
    <source>
        <dbReference type="Pfam" id="PF24844"/>
    </source>
</evidence>
<evidence type="ECO:0000256" key="4">
    <source>
        <dbReference type="ARBA" id="ARBA00022695"/>
    </source>
</evidence>
<proteinExistence type="inferred from homology"/>
<evidence type="ECO:0000256" key="13">
    <source>
        <dbReference type="ARBA" id="ARBA00049244"/>
    </source>
</evidence>